<evidence type="ECO:0000313" key="2">
    <source>
        <dbReference type="Proteomes" id="UP000199250"/>
    </source>
</evidence>
<sequence length="147" mass="17376">MQFKRAERHEAITYTSRKQAAFNRKLAREQQAMPLFADQIAQEQHSWDEEKRLRDQRNRRSVQRMRDLYAKQWRKVRKDYYALPPTLQAQCKAQWHAFWGPKTPGNLAYFVDQLNGALAARIAAGEAKTQRIRQKILAQAQVQTSFE</sequence>
<name>A0A1H7B360_9GAMM</name>
<dbReference type="RefSeq" id="WP_090736657.1">
    <property type="nucleotide sequence ID" value="NZ_FNYQ01000210.1"/>
</dbReference>
<evidence type="ECO:0000313" key="1">
    <source>
        <dbReference type="EMBL" id="SEJ68690.1"/>
    </source>
</evidence>
<proteinExistence type="predicted"/>
<gene>
    <name evidence="1" type="ORF">SAMN04244572_04909</name>
</gene>
<dbReference type="Proteomes" id="UP000199250">
    <property type="component" value="Unassembled WGS sequence"/>
</dbReference>
<dbReference type="OrthoDB" id="6935809at2"/>
<protein>
    <submittedName>
        <fullName evidence="1">Uncharacterized protein</fullName>
    </submittedName>
</protein>
<reference evidence="1 2" key="1">
    <citation type="submission" date="2016-10" db="EMBL/GenBank/DDBJ databases">
        <authorList>
            <person name="de Groot N.N."/>
        </authorList>
    </citation>
    <scope>NUCLEOTIDE SEQUENCE [LARGE SCALE GENOMIC DNA]</scope>
    <source>
        <strain evidence="1 2">DSM 373</strain>
    </source>
</reference>
<dbReference type="AlphaFoldDB" id="A0A1H7B360"/>
<accession>A0A1H7B360</accession>
<dbReference type="EMBL" id="FNYQ01000210">
    <property type="protein sequence ID" value="SEJ68690.1"/>
    <property type="molecule type" value="Genomic_DNA"/>
</dbReference>
<organism evidence="1 2">
    <name type="scientific">Azotobacter beijerinckii</name>
    <dbReference type="NCBI Taxonomy" id="170623"/>
    <lineage>
        <taxon>Bacteria</taxon>
        <taxon>Pseudomonadati</taxon>
        <taxon>Pseudomonadota</taxon>
        <taxon>Gammaproteobacteria</taxon>
        <taxon>Pseudomonadales</taxon>
        <taxon>Pseudomonadaceae</taxon>
        <taxon>Azotobacter</taxon>
    </lineage>
</organism>